<dbReference type="OrthoDB" id="1440397at2"/>
<organism evidence="1 2">
    <name type="scientific">Lutibacter maritimus</name>
    <dbReference type="NCBI Taxonomy" id="593133"/>
    <lineage>
        <taxon>Bacteria</taxon>
        <taxon>Pseudomonadati</taxon>
        <taxon>Bacteroidota</taxon>
        <taxon>Flavobacteriia</taxon>
        <taxon>Flavobacteriales</taxon>
        <taxon>Flavobacteriaceae</taxon>
        <taxon>Lutibacter</taxon>
    </lineage>
</organism>
<reference evidence="2" key="1">
    <citation type="submission" date="2016-10" db="EMBL/GenBank/DDBJ databases">
        <authorList>
            <person name="Varghese N."/>
            <person name="Submissions S."/>
        </authorList>
    </citation>
    <scope>NUCLEOTIDE SEQUENCE [LARGE SCALE GENOMIC DNA]</scope>
    <source>
        <strain evidence="2">DSM 24450</strain>
    </source>
</reference>
<dbReference type="EMBL" id="FOZP01000001">
    <property type="protein sequence ID" value="SFS31956.1"/>
    <property type="molecule type" value="Genomic_DNA"/>
</dbReference>
<keyword evidence="2" id="KW-1185">Reference proteome</keyword>
<evidence type="ECO:0000313" key="2">
    <source>
        <dbReference type="Proteomes" id="UP000199312"/>
    </source>
</evidence>
<evidence type="ECO:0000313" key="1">
    <source>
        <dbReference type="EMBL" id="SFS31956.1"/>
    </source>
</evidence>
<dbReference type="AlphaFoldDB" id="A0A1I6NVB3"/>
<accession>A0A1I6NVB3</accession>
<gene>
    <name evidence="1" type="ORF">SAMN04488006_0624</name>
</gene>
<dbReference type="STRING" id="593133.SAMN04488006_0624"/>
<protein>
    <submittedName>
        <fullName evidence="1">Uncharacterized protein</fullName>
    </submittedName>
</protein>
<proteinExistence type="predicted"/>
<name>A0A1I6NVB3_9FLAO</name>
<dbReference type="RefSeq" id="WP_090222511.1">
    <property type="nucleotide sequence ID" value="NZ_FOZP01000001.1"/>
</dbReference>
<dbReference type="Proteomes" id="UP000199312">
    <property type="component" value="Unassembled WGS sequence"/>
</dbReference>
<sequence length="285" mass="33172">MKEKILLVIIILTMLNINDIVGQEVFQNLNNLPNTIEVKAPEFNTEKKYYFKFDSFQNVLLIQDLRKSKKDKVHYYQFLYEIPLNKLNSKSFKISKDIDNNNELEIIIRTSTKEIMNYMIQDGEISSISASSAISLGNWTYSDSLFKEISNLIRPISSYLSKESSSFDVKKSYKSTFKFIAENVTSINATMDDDLSIGNGYYYEQIPRKLKSKIVKDIKTSLEQQNINYQYPIPVIIHISKDGILESVFVGNQPFDKYCQIDLRKLNSVKIENLKRPIKYLFLIE</sequence>